<evidence type="ECO:0000256" key="11">
    <source>
        <dbReference type="ARBA" id="ARBA00022840"/>
    </source>
</evidence>
<organism evidence="19">
    <name type="scientific">Photinus pyralis</name>
    <name type="common">Common eastern firefly</name>
    <name type="synonym">Lampyris pyralis</name>
    <dbReference type="NCBI Taxonomy" id="7054"/>
    <lineage>
        <taxon>Eukaryota</taxon>
        <taxon>Metazoa</taxon>
        <taxon>Ecdysozoa</taxon>
        <taxon>Arthropoda</taxon>
        <taxon>Hexapoda</taxon>
        <taxon>Insecta</taxon>
        <taxon>Pterygota</taxon>
        <taxon>Neoptera</taxon>
        <taxon>Endopterygota</taxon>
        <taxon>Coleoptera</taxon>
        <taxon>Polyphaga</taxon>
        <taxon>Elateriformia</taxon>
        <taxon>Elateroidea</taxon>
        <taxon>Lampyridae</taxon>
        <taxon>Lampyrinae</taxon>
        <taxon>Photinus</taxon>
    </lineage>
</organism>
<dbReference type="Gene3D" id="3.40.50.300">
    <property type="entry name" value="P-loop containing nucleotide triphosphate hydrolases"/>
    <property type="match status" value="1"/>
</dbReference>
<dbReference type="PANTHER" id="PTHR13101">
    <property type="entry name" value="PHOSPHOMEVALONATE KINASE"/>
    <property type="match status" value="1"/>
</dbReference>
<dbReference type="AlphaFoldDB" id="A0A1Y1LHQ3"/>
<dbReference type="NCBIfam" id="TIGR01223">
    <property type="entry name" value="Pmev_kin_anim"/>
    <property type="match status" value="1"/>
</dbReference>
<keyword evidence="4" id="KW-0963">Cytoplasm</keyword>
<dbReference type="EC" id="2.7.4.2" evidence="3"/>
<keyword evidence="8 18" id="KW-0547">Nucleotide-binding</keyword>
<evidence type="ECO:0000256" key="12">
    <source>
        <dbReference type="ARBA" id="ARBA00022955"/>
    </source>
</evidence>
<keyword evidence="14" id="KW-0443">Lipid metabolism</keyword>
<name>A0A1Y1LHQ3_PHOPY</name>
<feature type="binding site" evidence="18">
    <location>
        <begin position="13"/>
        <end position="19"/>
    </location>
    <ligand>
        <name>ATP</name>
        <dbReference type="ChEBI" id="CHEBI:30616"/>
    </ligand>
</feature>
<sequence length="187" mass="21488">MMSNNLIVLLSGKRKSGKDYISEKLLKVIGEDKCAIVRISEPIKSQYAKEHNLDLSELMSPNKYKEEYRKQMIIWSDQVRSQDPSYFCKIACSEAVPKPIWIVSDIRRKTDIKWFKATYGGQIRTVRISATEQTRVNRGFVFTKGVDDVTSECDLDDYTEWDLCVANDSSEECDCVINKILSLINIV</sequence>
<evidence type="ECO:0000256" key="3">
    <source>
        <dbReference type="ARBA" id="ARBA00012958"/>
    </source>
</evidence>
<dbReference type="Pfam" id="PF04275">
    <property type="entry name" value="P-mevalo_kinase"/>
    <property type="match status" value="1"/>
</dbReference>
<evidence type="ECO:0000256" key="9">
    <source>
        <dbReference type="ARBA" id="ARBA00022777"/>
    </source>
</evidence>
<evidence type="ECO:0000256" key="15">
    <source>
        <dbReference type="ARBA" id="ARBA00023166"/>
    </source>
</evidence>
<reference evidence="19" key="1">
    <citation type="journal article" date="2016" name="Sci. Rep.">
        <title>Molecular characterization of firefly nuptial gifts: a multi-omics approach sheds light on postcopulatory sexual selection.</title>
        <authorList>
            <person name="Al-Wathiqui N."/>
            <person name="Fallon T.R."/>
            <person name="South A."/>
            <person name="Weng J.K."/>
            <person name="Lewis S.M."/>
        </authorList>
    </citation>
    <scope>NUCLEOTIDE SEQUENCE</scope>
</reference>
<keyword evidence="12" id="KW-0752">Steroid biosynthesis</keyword>
<dbReference type="UniPathway" id="UPA00057">
    <property type="reaction ID" value="UER00099"/>
</dbReference>
<dbReference type="FunFam" id="3.40.50.300:FF:001026">
    <property type="entry name" value="Phosphomevalonate kinase"/>
    <property type="match status" value="1"/>
</dbReference>
<comment type="subcellular location">
    <subcellularLocation>
        <location evidence="1">Cytoplasm</location>
        <location evidence="1">Cytosol</location>
    </subcellularLocation>
</comment>
<keyword evidence="15" id="KW-1207">Sterol metabolism</keyword>
<evidence type="ECO:0000256" key="14">
    <source>
        <dbReference type="ARBA" id="ARBA00023098"/>
    </source>
</evidence>
<evidence type="ECO:0000256" key="1">
    <source>
        <dbReference type="ARBA" id="ARBA00004514"/>
    </source>
</evidence>
<evidence type="ECO:0000256" key="18">
    <source>
        <dbReference type="PIRSR" id="PIRSR036639-1"/>
    </source>
</evidence>
<evidence type="ECO:0000256" key="13">
    <source>
        <dbReference type="ARBA" id="ARBA00023011"/>
    </source>
</evidence>
<evidence type="ECO:0000256" key="7">
    <source>
        <dbReference type="ARBA" id="ARBA00022679"/>
    </source>
</evidence>
<evidence type="ECO:0000256" key="10">
    <source>
        <dbReference type="ARBA" id="ARBA00022778"/>
    </source>
</evidence>
<dbReference type="GO" id="GO:0005829">
    <property type="term" value="C:cytosol"/>
    <property type="evidence" value="ECO:0007669"/>
    <property type="project" value="UniProtKB-SubCell"/>
</dbReference>
<dbReference type="EMBL" id="GEZM01055066">
    <property type="protein sequence ID" value="JAV73182.1"/>
    <property type="molecule type" value="Transcribed_RNA"/>
</dbReference>
<keyword evidence="7" id="KW-0808">Transferase</keyword>
<dbReference type="GO" id="GO:0005524">
    <property type="term" value="F:ATP binding"/>
    <property type="evidence" value="ECO:0007669"/>
    <property type="project" value="UniProtKB-KW"/>
</dbReference>
<dbReference type="PIRSF" id="PIRSF036639">
    <property type="entry name" value="PMK_anim"/>
    <property type="match status" value="1"/>
</dbReference>
<evidence type="ECO:0000256" key="4">
    <source>
        <dbReference type="ARBA" id="ARBA00022490"/>
    </source>
</evidence>
<dbReference type="InterPro" id="IPR005919">
    <property type="entry name" value="Pmev_kin_anim"/>
</dbReference>
<evidence type="ECO:0000256" key="5">
    <source>
        <dbReference type="ARBA" id="ARBA00022516"/>
    </source>
</evidence>
<dbReference type="GO" id="GO:0019287">
    <property type="term" value="P:isopentenyl diphosphate biosynthetic process, mevalonate pathway"/>
    <property type="evidence" value="ECO:0007669"/>
    <property type="project" value="UniProtKB-UniPathway"/>
</dbReference>
<evidence type="ECO:0000256" key="2">
    <source>
        <dbReference type="ARBA" id="ARBA00005017"/>
    </source>
</evidence>
<evidence type="ECO:0000256" key="6">
    <source>
        <dbReference type="ARBA" id="ARBA00022548"/>
    </source>
</evidence>
<evidence type="ECO:0000256" key="16">
    <source>
        <dbReference type="ARBA" id="ARBA00023221"/>
    </source>
</evidence>
<dbReference type="GO" id="GO:0006695">
    <property type="term" value="P:cholesterol biosynthetic process"/>
    <property type="evidence" value="ECO:0007669"/>
    <property type="project" value="UniProtKB-KW"/>
</dbReference>
<keyword evidence="9" id="KW-0418">Kinase</keyword>
<dbReference type="GO" id="GO:0004631">
    <property type="term" value="F:phosphomevalonate kinase activity"/>
    <property type="evidence" value="ECO:0007669"/>
    <property type="project" value="UniProtKB-EC"/>
</dbReference>
<keyword evidence="5" id="KW-0444">Lipid biosynthesis</keyword>
<keyword evidence="10" id="KW-0152">Cholesterol biosynthesis</keyword>
<keyword evidence="6" id="KW-0153">Cholesterol metabolism</keyword>
<proteinExistence type="predicted"/>
<keyword evidence="16" id="KW-0753">Steroid metabolism</keyword>
<feature type="binding site" evidence="18">
    <location>
        <position position="167"/>
    </location>
    <ligand>
        <name>substrate</name>
    </ligand>
</feature>
<protein>
    <recommendedName>
        <fullName evidence="17">Phosphomevalonate kinase</fullName>
        <ecNumber evidence="3">2.7.4.2</ecNumber>
    </recommendedName>
</protein>
<keyword evidence="11 18" id="KW-0067">ATP-binding</keyword>
<evidence type="ECO:0000313" key="19">
    <source>
        <dbReference type="EMBL" id="JAV73182.1"/>
    </source>
</evidence>
<dbReference type="InterPro" id="IPR027417">
    <property type="entry name" value="P-loop_NTPase"/>
</dbReference>
<dbReference type="PANTHER" id="PTHR13101:SF1">
    <property type="entry name" value="PHOSPHOMEVALONATE KINASE"/>
    <property type="match status" value="1"/>
</dbReference>
<comment type="pathway">
    <text evidence="2">Isoprenoid biosynthesis; isopentenyl diphosphate biosynthesis via mevalonate pathway; isopentenyl diphosphate from (R)-mevalonate: step 2/3.</text>
</comment>
<keyword evidence="13" id="KW-0756">Sterol biosynthesis</keyword>
<dbReference type="EMBL" id="GEZM01055068">
    <property type="protein sequence ID" value="JAV73177.1"/>
    <property type="molecule type" value="Transcribed_RNA"/>
</dbReference>
<accession>A0A1Y1LHQ3</accession>
<evidence type="ECO:0000256" key="8">
    <source>
        <dbReference type="ARBA" id="ARBA00022741"/>
    </source>
</evidence>
<evidence type="ECO:0000256" key="17">
    <source>
        <dbReference type="ARBA" id="ARBA00034549"/>
    </source>
</evidence>
<feature type="binding site" evidence="18">
    <location>
        <position position="138"/>
    </location>
    <ligand>
        <name>ATP</name>
        <dbReference type="ChEBI" id="CHEBI:30616"/>
    </ligand>
</feature>